<sequence>MAVEESEASVIRLMFDLALYGDGQTGPLGLKEIVKWLNERGYRTRKGTKWGINAVHRYFQKTTVAGEFIFNSSQDGGKAITIPVPPIIERSKFDLVRATMEARAPSQTPPRVVTGDVLLTGLAKCSNCGNEMTMGAGNGNGGRYHYYQCAAQMRQGKTACEGHRFPMKALDQLIVDQALADLFSAEKISALMEPMLSRQSQSKAEIAKRLADRETEVLDAEKSIDNLYDLVTTNLVHSSDPDFRQRCERAQENMPASRKSGTRLPLRSRRKPG</sequence>
<dbReference type="PANTHER" id="PTHR30461">
    <property type="entry name" value="DNA-INVERTASE FROM LAMBDOID PROPHAGE"/>
    <property type="match status" value="1"/>
</dbReference>
<feature type="domain" description="Recombinase" evidence="4">
    <location>
        <begin position="1"/>
        <end position="106"/>
    </location>
</feature>
<dbReference type="Proteomes" id="UP000305041">
    <property type="component" value="Unassembled WGS sequence"/>
</dbReference>
<keyword evidence="2" id="KW-0233">DNA recombination</keyword>
<comment type="caution">
    <text evidence="5">The sequence shown here is derived from an EMBL/GenBank/DDBJ whole genome shotgun (WGS) entry which is preliminary data.</text>
</comment>
<proteinExistence type="predicted"/>
<feature type="region of interest" description="Disordered" evidence="3">
    <location>
        <begin position="247"/>
        <end position="273"/>
    </location>
</feature>
<organism evidence="5 6">
    <name type="scientific">Parasedimentitalea maritima</name>
    <dbReference type="NCBI Taxonomy" id="2578117"/>
    <lineage>
        <taxon>Bacteria</taxon>
        <taxon>Pseudomonadati</taxon>
        <taxon>Pseudomonadota</taxon>
        <taxon>Alphaproteobacteria</taxon>
        <taxon>Rhodobacterales</taxon>
        <taxon>Paracoccaceae</taxon>
        <taxon>Parasedimentitalea</taxon>
    </lineage>
</organism>
<evidence type="ECO:0000256" key="3">
    <source>
        <dbReference type="SAM" id="MobiDB-lite"/>
    </source>
</evidence>
<dbReference type="Gene3D" id="3.90.1750.20">
    <property type="entry name" value="Putative Large Serine Recombinase, Chain B, Domain 2"/>
    <property type="match status" value="1"/>
</dbReference>
<keyword evidence="1" id="KW-0238">DNA-binding</keyword>
<dbReference type="PROSITE" id="PS51737">
    <property type="entry name" value="RECOMBINASE_DNA_BIND"/>
    <property type="match status" value="1"/>
</dbReference>
<dbReference type="PANTHER" id="PTHR30461:SF2">
    <property type="entry name" value="SERINE RECOMBINASE PINE-RELATED"/>
    <property type="match status" value="1"/>
</dbReference>
<name>A0ABY2V0R7_9RHOB</name>
<reference evidence="5 6" key="1">
    <citation type="submission" date="2019-05" db="EMBL/GenBank/DDBJ databases">
        <title>Draft genome sequence of Pelagicola sp. DSW4-44.</title>
        <authorList>
            <person name="Oh J."/>
        </authorList>
    </citation>
    <scope>NUCLEOTIDE SEQUENCE [LARGE SCALE GENOMIC DNA]</scope>
    <source>
        <strain evidence="5 6">DSW4-44</strain>
    </source>
</reference>
<keyword evidence="6" id="KW-1185">Reference proteome</keyword>
<dbReference type="Pfam" id="PF13408">
    <property type="entry name" value="Zn_ribbon_recom"/>
    <property type="match status" value="1"/>
</dbReference>
<evidence type="ECO:0000256" key="1">
    <source>
        <dbReference type="ARBA" id="ARBA00023125"/>
    </source>
</evidence>
<dbReference type="InterPro" id="IPR050639">
    <property type="entry name" value="SSR_resolvase"/>
</dbReference>
<evidence type="ECO:0000259" key="4">
    <source>
        <dbReference type="PROSITE" id="PS51737"/>
    </source>
</evidence>
<dbReference type="EMBL" id="VAUA01000002">
    <property type="protein sequence ID" value="TLP68059.1"/>
    <property type="molecule type" value="Genomic_DNA"/>
</dbReference>
<gene>
    <name evidence="5" type="ORF">FEE96_05960</name>
</gene>
<dbReference type="Pfam" id="PF07508">
    <property type="entry name" value="Recombinase"/>
    <property type="match status" value="1"/>
</dbReference>
<dbReference type="RefSeq" id="WP_138162088.1">
    <property type="nucleotide sequence ID" value="NZ_VAUA01000002.1"/>
</dbReference>
<accession>A0ABY2V0R7</accession>
<protein>
    <recommendedName>
        <fullName evidence="4">Recombinase domain-containing protein</fullName>
    </recommendedName>
</protein>
<dbReference type="InterPro" id="IPR038109">
    <property type="entry name" value="DNA_bind_recomb_sf"/>
</dbReference>
<evidence type="ECO:0000313" key="6">
    <source>
        <dbReference type="Proteomes" id="UP000305041"/>
    </source>
</evidence>
<dbReference type="InterPro" id="IPR025827">
    <property type="entry name" value="Zn_ribbon_recom_dom"/>
</dbReference>
<dbReference type="InterPro" id="IPR011109">
    <property type="entry name" value="DNA_bind_recombinase_dom"/>
</dbReference>
<evidence type="ECO:0000313" key="5">
    <source>
        <dbReference type="EMBL" id="TLP68059.1"/>
    </source>
</evidence>
<evidence type="ECO:0000256" key="2">
    <source>
        <dbReference type="ARBA" id="ARBA00023172"/>
    </source>
</evidence>